<feature type="chain" id="PRO_5020204276" description="Dickkopf N-terminal cysteine-rich domain-containing protein" evidence="2">
    <location>
        <begin position="19"/>
        <end position="217"/>
    </location>
</feature>
<keyword evidence="2" id="KW-0732">Signal</keyword>
<dbReference type="AlphaFoldDB" id="A0A4U1JAJ8"/>
<feature type="compositionally biased region" description="Gly residues" evidence="1">
    <location>
        <begin position="21"/>
        <end position="39"/>
    </location>
</feature>
<feature type="signal peptide" evidence="2">
    <location>
        <begin position="1"/>
        <end position="18"/>
    </location>
</feature>
<keyword evidence="4" id="KW-1185">Reference proteome</keyword>
<organism evidence="3 4">
    <name type="scientific">Polyangium fumosum</name>
    <dbReference type="NCBI Taxonomy" id="889272"/>
    <lineage>
        <taxon>Bacteria</taxon>
        <taxon>Pseudomonadati</taxon>
        <taxon>Myxococcota</taxon>
        <taxon>Polyangia</taxon>
        <taxon>Polyangiales</taxon>
        <taxon>Polyangiaceae</taxon>
        <taxon>Polyangium</taxon>
    </lineage>
</organism>
<gene>
    <name evidence="3" type="ORF">E8A74_23150</name>
</gene>
<dbReference type="Proteomes" id="UP000309215">
    <property type="component" value="Unassembled WGS sequence"/>
</dbReference>
<feature type="region of interest" description="Disordered" evidence="1">
    <location>
        <begin position="21"/>
        <end position="66"/>
    </location>
</feature>
<sequence>MKQLVWSLPLAFLLACGAGTGSSGSDNGEGGSGGEGGNDPGPSSSSTSSSSTSSSSSSTSSGPSGLTEMDRLQVFCEKTMLAGCPAWFSSTAQCVDIMSKTQTDLCQDKWVAETDCLGKTQAGDWTCNGAGEPEVVGTICRDEYGFGSYCRITVATPACYGAACMYDSDCSGESKCNEATEHCVESSAQCGGLPCKYNADCPSAFKCNDALGQCVLP</sequence>
<reference evidence="3 4" key="1">
    <citation type="submission" date="2019-04" db="EMBL/GenBank/DDBJ databases">
        <authorList>
            <person name="Li Y."/>
            <person name="Wang J."/>
        </authorList>
    </citation>
    <scope>NUCLEOTIDE SEQUENCE [LARGE SCALE GENOMIC DNA]</scope>
    <source>
        <strain evidence="3 4">DSM 14668</strain>
    </source>
</reference>
<protein>
    <recommendedName>
        <fullName evidence="5">Dickkopf N-terminal cysteine-rich domain-containing protein</fullName>
    </recommendedName>
</protein>
<dbReference type="OrthoDB" id="9840589at2"/>
<dbReference type="PROSITE" id="PS51257">
    <property type="entry name" value="PROKAR_LIPOPROTEIN"/>
    <property type="match status" value="1"/>
</dbReference>
<dbReference type="RefSeq" id="WP_136931231.1">
    <property type="nucleotide sequence ID" value="NZ_SSMQ01000024.1"/>
</dbReference>
<evidence type="ECO:0000313" key="3">
    <source>
        <dbReference type="EMBL" id="TKD04506.1"/>
    </source>
</evidence>
<name>A0A4U1JAJ8_9BACT</name>
<proteinExistence type="predicted"/>
<comment type="caution">
    <text evidence="3">The sequence shown here is derived from an EMBL/GenBank/DDBJ whole genome shotgun (WGS) entry which is preliminary data.</text>
</comment>
<evidence type="ECO:0008006" key="5">
    <source>
        <dbReference type="Google" id="ProtNLM"/>
    </source>
</evidence>
<feature type="compositionally biased region" description="Low complexity" evidence="1">
    <location>
        <begin position="40"/>
        <end position="65"/>
    </location>
</feature>
<accession>A0A4U1JAJ8</accession>
<evidence type="ECO:0000313" key="4">
    <source>
        <dbReference type="Proteomes" id="UP000309215"/>
    </source>
</evidence>
<evidence type="ECO:0000256" key="2">
    <source>
        <dbReference type="SAM" id="SignalP"/>
    </source>
</evidence>
<dbReference type="EMBL" id="SSMQ01000024">
    <property type="protein sequence ID" value="TKD04506.1"/>
    <property type="molecule type" value="Genomic_DNA"/>
</dbReference>
<evidence type="ECO:0000256" key="1">
    <source>
        <dbReference type="SAM" id="MobiDB-lite"/>
    </source>
</evidence>